<proteinExistence type="predicted"/>
<evidence type="ECO:0000313" key="2">
    <source>
        <dbReference type="Proteomes" id="UP001057452"/>
    </source>
</evidence>
<accession>A0ACB9XGQ6</accession>
<gene>
    <name evidence="1" type="ORF">KUCAC02_021860</name>
</gene>
<feature type="non-terminal residue" evidence="1">
    <location>
        <position position="1"/>
    </location>
</feature>
<feature type="non-terminal residue" evidence="1">
    <location>
        <position position="64"/>
    </location>
</feature>
<organism evidence="1 2">
    <name type="scientific">Chaenocephalus aceratus</name>
    <name type="common">Blackfin icefish</name>
    <name type="synonym">Chaenichthys aceratus</name>
    <dbReference type="NCBI Taxonomy" id="36190"/>
    <lineage>
        <taxon>Eukaryota</taxon>
        <taxon>Metazoa</taxon>
        <taxon>Chordata</taxon>
        <taxon>Craniata</taxon>
        <taxon>Vertebrata</taxon>
        <taxon>Euteleostomi</taxon>
        <taxon>Actinopterygii</taxon>
        <taxon>Neopterygii</taxon>
        <taxon>Teleostei</taxon>
        <taxon>Neoteleostei</taxon>
        <taxon>Acanthomorphata</taxon>
        <taxon>Eupercaria</taxon>
        <taxon>Perciformes</taxon>
        <taxon>Notothenioidei</taxon>
        <taxon>Channichthyidae</taxon>
        <taxon>Chaenocephalus</taxon>
    </lineage>
</organism>
<keyword evidence="2" id="KW-1185">Reference proteome</keyword>
<reference evidence="1" key="1">
    <citation type="submission" date="2022-05" db="EMBL/GenBank/DDBJ databases">
        <title>Chromosome-level genome of Chaenocephalus aceratus.</title>
        <authorList>
            <person name="Park H."/>
        </authorList>
    </citation>
    <scope>NUCLEOTIDE SEQUENCE</scope>
    <source>
        <strain evidence="1">KU_202001</strain>
    </source>
</reference>
<comment type="caution">
    <text evidence="1">The sequence shown here is derived from an EMBL/GenBank/DDBJ whole genome shotgun (WGS) entry which is preliminary data.</text>
</comment>
<protein>
    <submittedName>
        <fullName evidence="1">Uncharacterized protein</fullName>
    </submittedName>
</protein>
<sequence>RAALQENNICDEVLRNCQSWEQCEGRRVPQQEVPQSRVTTRSRSSLTPESDFSMGGGRWGQEDK</sequence>
<name>A0ACB9XGQ6_CHAAC</name>
<dbReference type="EMBL" id="CM043790">
    <property type="protein sequence ID" value="KAI4826219.1"/>
    <property type="molecule type" value="Genomic_DNA"/>
</dbReference>
<dbReference type="Proteomes" id="UP001057452">
    <property type="component" value="Chromosome 6"/>
</dbReference>
<evidence type="ECO:0000313" key="1">
    <source>
        <dbReference type="EMBL" id="KAI4826219.1"/>
    </source>
</evidence>